<dbReference type="EMBL" id="JAODOP010000004">
    <property type="protein sequence ID" value="MEF3834941.1"/>
    <property type="molecule type" value="Genomic_DNA"/>
</dbReference>
<keyword evidence="3" id="KW-1185">Reference proteome</keyword>
<sequence length="118" mass="13565">MNSIKNSIEVVESFFSAINEGNFEQAKNYMADNHQYTGPMFSTNNPDEYFEKLMAFEMEFAVETQDMVVAKNAITHLSLLKIVNPVQATIPCCEVFNVEEGKITRQRFYFDTNLFPSN</sequence>
<evidence type="ECO:0000313" key="3">
    <source>
        <dbReference type="Proteomes" id="UP001337305"/>
    </source>
</evidence>
<dbReference type="SUPFAM" id="SSF54427">
    <property type="entry name" value="NTF2-like"/>
    <property type="match status" value="1"/>
</dbReference>
<dbReference type="InterPro" id="IPR013100">
    <property type="entry name" value="LEH"/>
</dbReference>
<feature type="domain" description="Limonene-1,2-epoxide hydrolase" evidence="1">
    <location>
        <begin position="7"/>
        <end position="112"/>
    </location>
</feature>
<dbReference type="RefSeq" id="WP_303307245.1">
    <property type="nucleotide sequence ID" value="NZ_JAODOP010000004.1"/>
</dbReference>
<reference evidence="2 3" key="1">
    <citation type="submission" date="2022-09" db="EMBL/GenBank/DDBJ databases">
        <title>Genome sequencing of Flavivirga sp. MEBiC05379.</title>
        <authorList>
            <person name="Oh H.-M."/>
            <person name="Kwon K.K."/>
            <person name="Park M.J."/>
            <person name="Yang S.-H."/>
        </authorList>
    </citation>
    <scope>NUCLEOTIDE SEQUENCE [LARGE SCALE GENOMIC DNA]</scope>
    <source>
        <strain evidence="2 3">MEBiC05379</strain>
    </source>
</reference>
<gene>
    <name evidence="2" type="ORF">N1F79_17550</name>
</gene>
<organism evidence="2 3">
    <name type="scientific">Flavivirga spongiicola</name>
    <dbReference type="NCBI Taxonomy" id="421621"/>
    <lineage>
        <taxon>Bacteria</taxon>
        <taxon>Pseudomonadati</taxon>
        <taxon>Bacteroidota</taxon>
        <taxon>Flavobacteriia</taxon>
        <taxon>Flavobacteriales</taxon>
        <taxon>Flavobacteriaceae</taxon>
        <taxon>Flavivirga</taxon>
    </lineage>
</organism>
<accession>A0ABU7XX13</accession>
<comment type="caution">
    <text evidence="2">The sequence shown here is derived from an EMBL/GenBank/DDBJ whole genome shotgun (WGS) entry which is preliminary data.</text>
</comment>
<name>A0ABU7XX13_9FLAO</name>
<dbReference type="Pfam" id="PF07858">
    <property type="entry name" value="LEH"/>
    <property type="match status" value="1"/>
</dbReference>
<evidence type="ECO:0000259" key="1">
    <source>
        <dbReference type="Pfam" id="PF07858"/>
    </source>
</evidence>
<dbReference type="Proteomes" id="UP001337305">
    <property type="component" value="Unassembled WGS sequence"/>
</dbReference>
<dbReference type="Gene3D" id="3.10.450.50">
    <property type="match status" value="1"/>
</dbReference>
<evidence type="ECO:0000313" key="2">
    <source>
        <dbReference type="EMBL" id="MEF3834941.1"/>
    </source>
</evidence>
<dbReference type="InterPro" id="IPR032710">
    <property type="entry name" value="NTF2-like_dom_sf"/>
</dbReference>
<protein>
    <submittedName>
        <fullName evidence="2">Nuclear transport factor 2 family protein</fullName>
    </submittedName>
</protein>
<proteinExistence type="predicted"/>